<keyword evidence="2" id="KW-1133">Transmembrane helix</keyword>
<feature type="domain" description="Protein FecR C-terminal" evidence="4">
    <location>
        <begin position="343"/>
        <end position="409"/>
    </location>
</feature>
<dbReference type="PANTHER" id="PTHR30273">
    <property type="entry name" value="PERIPLASMIC SIGNAL SENSOR AND SIGMA FACTOR ACTIVATOR FECR-RELATED"/>
    <property type="match status" value="1"/>
</dbReference>
<dbReference type="PANTHER" id="PTHR30273:SF2">
    <property type="entry name" value="PROTEIN FECR"/>
    <property type="match status" value="1"/>
</dbReference>
<dbReference type="AlphaFoldDB" id="A0A1W2CTJ9"/>
<feature type="transmembrane region" description="Helical" evidence="2">
    <location>
        <begin position="95"/>
        <end position="113"/>
    </location>
</feature>
<dbReference type="GO" id="GO:0016989">
    <property type="term" value="F:sigma factor antagonist activity"/>
    <property type="evidence" value="ECO:0007669"/>
    <property type="project" value="TreeGrafter"/>
</dbReference>
<dbReference type="InterPro" id="IPR006860">
    <property type="entry name" value="FecR"/>
</dbReference>
<keyword evidence="6" id="KW-1185">Reference proteome</keyword>
<dbReference type="STRING" id="151894.SAMN04488524_3206"/>
<protein>
    <submittedName>
        <fullName evidence="5">FecR family protein</fullName>
    </submittedName>
</protein>
<reference evidence="6" key="1">
    <citation type="submission" date="2017-04" db="EMBL/GenBank/DDBJ databases">
        <authorList>
            <person name="Varghese N."/>
            <person name="Submissions S."/>
        </authorList>
    </citation>
    <scope>NUCLEOTIDE SEQUENCE [LARGE SCALE GENOMIC DNA]</scope>
    <source>
        <strain evidence="6">DSM 12126</strain>
    </source>
</reference>
<accession>A0A1W2CTJ9</accession>
<evidence type="ECO:0000256" key="1">
    <source>
        <dbReference type="SAM" id="MobiDB-lite"/>
    </source>
</evidence>
<dbReference type="Gene3D" id="3.55.50.30">
    <property type="match status" value="1"/>
</dbReference>
<dbReference type="OrthoDB" id="772265at2"/>
<dbReference type="RefSeq" id="WP_084240002.1">
    <property type="nucleotide sequence ID" value="NZ_FWXT01000002.1"/>
</dbReference>
<proteinExistence type="predicted"/>
<evidence type="ECO:0000256" key="2">
    <source>
        <dbReference type="SAM" id="Phobius"/>
    </source>
</evidence>
<feature type="region of interest" description="Disordered" evidence="1">
    <location>
        <begin position="175"/>
        <end position="194"/>
    </location>
</feature>
<sequence>MDSINSTFGIGRLIAKHLTNALNAAEEQQLDAWIKADEKHAAIFNRIVVHETLAAALIEMQQINTELALANVKSRLGQQPEQQPAAQTAKLWKRYIGAAAAVAAIAFGIWFFTAPRHLDDRRDNYSNDIAPGSNRATLTMANGNTIHLSQKKSGVIVGDALTYDDGSEILRDALDDKQDNNGSSSRGNEGPITAITPRGGTYSIILQDGTKVWLNADSKLEFLSNYRNKLQRIVKLTGEGYFEVAKDRRRPFIVESNGQQTTVLGTHFNISAYKGEGVKTTLLEGSVHVASLFAAPKAKRATAGPEAGRILKPGQQAVLTASNSITVQTVNVEEAVAWKAGDFEFNDEKMSVIMKKLERWYDVDIVVNEQIADREFTGKISRSRNISRVLDMIEKTTGIKFKIEGRRVIAPDQ</sequence>
<evidence type="ECO:0000259" key="3">
    <source>
        <dbReference type="Pfam" id="PF04773"/>
    </source>
</evidence>
<dbReference type="EMBL" id="FWXT01000002">
    <property type="protein sequence ID" value="SMC88575.1"/>
    <property type="molecule type" value="Genomic_DNA"/>
</dbReference>
<evidence type="ECO:0000313" key="5">
    <source>
        <dbReference type="EMBL" id="SMC88575.1"/>
    </source>
</evidence>
<feature type="domain" description="FecR protein" evidence="3">
    <location>
        <begin position="195"/>
        <end position="287"/>
    </location>
</feature>
<dbReference type="Pfam" id="PF16344">
    <property type="entry name" value="FecR_C"/>
    <property type="match status" value="1"/>
</dbReference>
<dbReference type="InterPro" id="IPR032508">
    <property type="entry name" value="FecR_C"/>
</dbReference>
<dbReference type="Pfam" id="PF04773">
    <property type="entry name" value="FecR"/>
    <property type="match status" value="1"/>
</dbReference>
<name>A0A1W2CTJ9_9SPHI</name>
<keyword evidence="2" id="KW-0812">Transmembrane</keyword>
<evidence type="ECO:0000259" key="4">
    <source>
        <dbReference type="Pfam" id="PF16344"/>
    </source>
</evidence>
<organism evidence="5 6">
    <name type="scientific">Pedobacter africanus</name>
    <dbReference type="NCBI Taxonomy" id="151894"/>
    <lineage>
        <taxon>Bacteria</taxon>
        <taxon>Pseudomonadati</taxon>
        <taxon>Bacteroidota</taxon>
        <taxon>Sphingobacteriia</taxon>
        <taxon>Sphingobacteriales</taxon>
        <taxon>Sphingobacteriaceae</taxon>
        <taxon>Pedobacter</taxon>
    </lineage>
</organism>
<gene>
    <name evidence="5" type="ORF">SAMN04488524_3206</name>
</gene>
<dbReference type="Proteomes" id="UP000192756">
    <property type="component" value="Unassembled WGS sequence"/>
</dbReference>
<dbReference type="Gene3D" id="2.60.120.1440">
    <property type="match status" value="1"/>
</dbReference>
<keyword evidence="2" id="KW-0472">Membrane</keyword>
<dbReference type="InterPro" id="IPR012373">
    <property type="entry name" value="Ferrdict_sens_TM"/>
</dbReference>
<evidence type="ECO:0000313" key="6">
    <source>
        <dbReference type="Proteomes" id="UP000192756"/>
    </source>
</evidence>